<protein>
    <submittedName>
        <fullName evidence="1">Uncharacterized protein</fullName>
    </submittedName>
</protein>
<dbReference type="AlphaFoldDB" id="A0A382P406"/>
<reference evidence="1" key="1">
    <citation type="submission" date="2018-05" db="EMBL/GenBank/DDBJ databases">
        <authorList>
            <person name="Lanie J.A."/>
            <person name="Ng W.-L."/>
            <person name="Kazmierczak K.M."/>
            <person name="Andrzejewski T.M."/>
            <person name="Davidsen T.M."/>
            <person name="Wayne K.J."/>
            <person name="Tettelin H."/>
            <person name="Glass J.I."/>
            <person name="Rusch D."/>
            <person name="Podicherti R."/>
            <person name="Tsui H.-C.T."/>
            <person name="Winkler M.E."/>
        </authorList>
    </citation>
    <scope>NUCLEOTIDE SEQUENCE</scope>
</reference>
<evidence type="ECO:0000313" key="1">
    <source>
        <dbReference type="EMBL" id="SVC67325.1"/>
    </source>
</evidence>
<accession>A0A382P406</accession>
<proteinExistence type="predicted"/>
<organism evidence="1">
    <name type="scientific">marine metagenome</name>
    <dbReference type="NCBI Taxonomy" id="408172"/>
    <lineage>
        <taxon>unclassified sequences</taxon>
        <taxon>metagenomes</taxon>
        <taxon>ecological metagenomes</taxon>
    </lineage>
</organism>
<dbReference type="EMBL" id="UINC01104289">
    <property type="protein sequence ID" value="SVC67325.1"/>
    <property type="molecule type" value="Genomic_DNA"/>
</dbReference>
<sequence length="43" mass="4914">MVYNFIIDELSNDIIIPESTESLDILQELGFLNPSKDIPYSII</sequence>
<feature type="non-terminal residue" evidence="1">
    <location>
        <position position="43"/>
    </location>
</feature>
<gene>
    <name evidence="1" type="ORF">METZ01_LOCUS320179</name>
</gene>
<name>A0A382P406_9ZZZZ</name>